<gene>
    <name evidence="2" type="ORF">K469DRAFT_525668</name>
</gene>
<feature type="non-terminal residue" evidence="2">
    <location>
        <position position="183"/>
    </location>
</feature>
<feature type="region of interest" description="Disordered" evidence="1">
    <location>
        <begin position="1"/>
        <end position="25"/>
    </location>
</feature>
<dbReference type="Proteomes" id="UP000800200">
    <property type="component" value="Unassembled WGS sequence"/>
</dbReference>
<dbReference type="EMBL" id="ML994696">
    <property type="protein sequence ID" value="KAF2177045.1"/>
    <property type="molecule type" value="Genomic_DNA"/>
</dbReference>
<name>A0A6A6DD40_9PEZI</name>
<reference evidence="2" key="1">
    <citation type="journal article" date="2020" name="Stud. Mycol.">
        <title>101 Dothideomycetes genomes: a test case for predicting lifestyles and emergence of pathogens.</title>
        <authorList>
            <person name="Haridas S."/>
            <person name="Albert R."/>
            <person name="Binder M."/>
            <person name="Bloem J."/>
            <person name="Labutti K."/>
            <person name="Salamov A."/>
            <person name="Andreopoulos B."/>
            <person name="Baker S."/>
            <person name="Barry K."/>
            <person name="Bills G."/>
            <person name="Bluhm B."/>
            <person name="Cannon C."/>
            <person name="Castanera R."/>
            <person name="Culley D."/>
            <person name="Daum C."/>
            <person name="Ezra D."/>
            <person name="Gonzalez J."/>
            <person name="Henrissat B."/>
            <person name="Kuo A."/>
            <person name="Liang C."/>
            <person name="Lipzen A."/>
            <person name="Lutzoni F."/>
            <person name="Magnuson J."/>
            <person name="Mondo S."/>
            <person name="Nolan M."/>
            <person name="Ohm R."/>
            <person name="Pangilinan J."/>
            <person name="Park H.-J."/>
            <person name="Ramirez L."/>
            <person name="Alfaro M."/>
            <person name="Sun H."/>
            <person name="Tritt A."/>
            <person name="Yoshinaga Y."/>
            <person name="Zwiers L.-H."/>
            <person name="Turgeon B."/>
            <person name="Goodwin S."/>
            <person name="Spatafora J."/>
            <person name="Crous P."/>
            <person name="Grigoriev I."/>
        </authorList>
    </citation>
    <scope>NUCLEOTIDE SEQUENCE</scope>
    <source>
        <strain evidence="2">CBS 207.26</strain>
    </source>
</reference>
<evidence type="ECO:0000313" key="3">
    <source>
        <dbReference type="Proteomes" id="UP000800200"/>
    </source>
</evidence>
<dbReference type="OrthoDB" id="3786709at2759"/>
<organism evidence="2 3">
    <name type="scientific">Zopfia rhizophila CBS 207.26</name>
    <dbReference type="NCBI Taxonomy" id="1314779"/>
    <lineage>
        <taxon>Eukaryota</taxon>
        <taxon>Fungi</taxon>
        <taxon>Dikarya</taxon>
        <taxon>Ascomycota</taxon>
        <taxon>Pezizomycotina</taxon>
        <taxon>Dothideomycetes</taxon>
        <taxon>Dothideomycetes incertae sedis</taxon>
        <taxon>Zopfiaceae</taxon>
        <taxon>Zopfia</taxon>
    </lineage>
</organism>
<proteinExistence type="predicted"/>
<accession>A0A6A6DD40</accession>
<feature type="non-terminal residue" evidence="2">
    <location>
        <position position="1"/>
    </location>
</feature>
<keyword evidence="3" id="KW-1185">Reference proteome</keyword>
<evidence type="ECO:0000256" key="1">
    <source>
        <dbReference type="SAM" id="MobiDB-lite"/>
    </source>
</evidence>
<evidence type="ECO:0000313" key="2">
    <source>
        <dbReference type="EMBL" id="KAF2177045.1"/>
    </source>
</evidence>
<protein>
    <submittedName>
        <fullName evidence="2">Uncharacterized protein</fullName>
    </submittedName>
</protein>
<dbReference type="AlphaFoldDB" id="A0A6A6DD40"/>
<sequence length="183" mass="20818">PYKGYQGHFGSGGEAKAHRQSTRKAARPMDPNFQFIKHYCRGYWVERLYNAMIDVSDIIENKTSKFYTRFVVNPAFDQADMEATCHNIFDKAIGVYEKGWCRPMIYYKTAVRGICKDETKSLEERLGKICAVLKESKAACNDALEGGLPLRKLVDNPEQRRVSKASNNSGNYYKSLQIKAGRA</sequence>